<reference evidence="5 6" key="1">
    <citation type="submission" date="2019-12" db="EMBL/GenBank/DDBJ databases">
        <title>Deinococcus sp. HMF7620 Genome sequencing and assembly.</title>
        <authorList>
            <person name="Kang H."/>
            <person name="Kim H."/>
            <person name="Joh K."/>
        </authorList>
    </citation>
    <scope>NUCLEOTIDE SEQUENCE [LARGE SCALE GENOMIC DNA]</scope>
    <source>
        <strain evidence="5 6">HMF7620</strain>
    </source>
</reference>
<dbReference type="EMBL" id="WQLB01000001">
    <property type="protein sequence ID" value="MVN85267.1"/>
    <property type="molecule type" value="Genomic_DNA"/>
</dbReference>
<name>A0A7C9HPJ0_9DEIO</name>
<sequence length="596" mass="64975">MLTREPALSADSGASAPKPQAPAKPAALKKAPKKWERTFLGKGKGVQFQLRLVRDETGHLHGRYMAKPGQGSGWHVEGILREDNTFAVKGTENNAVFEGRFSPDGRRITTSFTNETESGKFHVESMAMGFVVMPAGLASTGQQLSSSTPSTQQSNAQGVSIEKVIQEVLGRPVAITGVQLTQEEVEKVKAYLRKHAKGLDFGENAYTFPGAQSAADVPFEERKKMFFKVVAIAKELGDPFPELVAAQWYVETGAGTSNAAHDKNNLFGIMKPGGITEGLRSYANPAESIISRILVPIANQHHKEYQDYYTSDSLNKSFRAYMERYAPTSIPQATGGDHAYPQSILNVLSAMYGGQDKAKAIMARGPYGRISQTQTSVDESTPDEDSGQFAKTIFWPMKKFDYNDSSLATTTLAKRLSGMRNKNYKVGDRMIPTAEFSADSRTNDYAGGVGFHTGWDFNWGSGSDDRGMTIYAIADGRVEFAGVGGLGRQIAIYHPQLGLYSRYGHLESIDIEPGKTVRAGSPIGKLGGSGKSGGVLKTNMWLPHLHLELLKPNKGTGKRSVEELRDFWGGGNLKSVLENFEDPYKILVSMGAQYVK</sequence>
<feature type="region of interest" description="Disordered" evidence="2">
    <location>
        <begin position="1"/>
        <end position="32"/>
    </location>
</feature>
<dbReference type="Gene3D" id="1.10.530.10">
    <property type="match status" value="1"/>
</dbReference>
<dbReference type="SUPFAM" id="SSF51261">
    <property type="entry name" value="Duplicated hybrid motif"/>
    <property type="match status" value="1"/>
</dbReference>
<comment type="caution">
    <text evidence="5">The sequence shown here is derived from an EMBL/GenBank/DDBJ whole genome shotgun (WGS) entry which is preliminary data.</text>
</comment>
<feature type="domain" description="M23ase beta-sheet core" evidence="3">
    <location>
        <begin position="451"/>
        <end position="551"/>
    </location>
</feature>
<dbReference type="Gene3D" id="2.70.70.10">
    <property type="entry name" value="Glucose Permease (Domain IIA)"/>
    <property type="match status" value="1"/>
</dbReference>
<keyword evidence="1" id="KW-0732">Signal</keyword>
<dbReference type="Pfam" id="PF01832">
    <property type="entry name" value="Glucosaminidase"/>
    <property type="match status" value="1"/>
</dbReference>
<dbReference type="Proteomes" id="UP000483286">
    <property type="component" value="Unassembled WGS sequence"/>
</dbReference>
<dbReference type="CDD" id="cd12797">
    <property type="entry name" value="M23_peptidase"/>
    <property type="match status" value="1"/>
</dbReference>
<dbReference type="PANTHER" id="PTHR21666">
    <property type="entry name" value="PEPTIDASE-RELATED"/>
    <property type="match status" value="1"/>
</dbReference>
<dbReference type="InterPro" id="IPR016047">
    <property type="entry name" value="M23ase_b-sheet_dom"/>
</dbReference>
<feature type="domain" description="Mannosyl-glycoprotein endo-beta-N-acetylglucosamidase-like" evidence="4">
    <location>
        <begin position="239"/>
        <end position="351"/>
    </location>
</feature>
<dbReference type="InterPro" id="IPR002901">
    <property type="entry name" value="MGlyc_endo_b_GlcNAc-like_dom"/>
</dbReference>
<organism evidence="5 6">
    <name type="scientific">Deinococcus arboris</name>
    <dbReference type="NCBI Taxonomy" id="2682977"/>
    <lineage>
        <taxon>Bacteria</taxon>
        <taxon>Thermotogati</taxon>
        <taxon>Deinococcota</taxon>
        <taxon>Deinococci</taxon>
        <taxon>Deinococcales</taxon>
        <taxon>Deinococcaceae</taxon>
        <taxon>Deinococcus</taxon>
    </lineage>
</organism>
<dbReference type="GO" id="GO:0004040">
    <property type="term" value="F:amidase activity"/>
    <property type="evidence" value="ECO:0007669"/>
    <property type="project" value="InterPro"/>
</dbReference>
<gene>
    <name evidence="5" type="ORF">GO986_00585</name>
</gene>
<evidence type="ECO:0000259" key="4">
    <source>
        <dbReference type="Pfam" id="PF01832"/>
    </source>
</evidence>
<feature type="compositionally biased region" description="Low complexity" evidence="2">
    <location>
        <begin position="16"/>
        <end position="29"/>
    </location>
</feature>
<evidence type="ECO:0000313" key="5">
    <source>
        <dbReference type="EMBL" id="MVN85267.1"/>
    </source>
</evidence>
<dbReference type="RefSeq" id="WP_157457292.1">
    <property type="nucleotide sequence ID" value="NZ_WQLB01000001.1"/>
</dbReference>
<evidence type="ECO:0000259" key="3">
    <source>
        <dbReference type="Pfam" id="PF01551"/>
    </source>
</evidence>
<accession>A0A7C9HPJ0</accession>
<protein>
    <submittedName>
        <fullName evidence="5">Peptidoglycan DD-metalloendopeptidase family protein</fullName>
    </submittedName>
</protein>
<evidence type="ECO:0000256" key="1">
    <source>
        <dbReference type="ARBA" id="ARBA00022729"/>
    </source>
</evidence>
<dbReference type="Pfam" id="PF01551">
    <property type="entry name" value="Peptidase_M23"/>
    <property type="match status" value="1"/>
</dbReference>
<evidence type="ECO:0000313" key="6">
    <source>
        <dbReference type="Proteomes" id="UP000483286"/>
    </source>
</evidence>
<dbReference type="GO" id="GO:0004222">
    <property type="term" value="F:metalloendopeptidase activity"/>
    <property type="evidence" value="ECO:0007669"/>
    <property type="project" value="TreeGrafter"/>
</dbReference>
<evidence type="ECO:0000256" key="2">
    <source>
        <dbReference type="SAM" id="MobiDB-lite"/>
    </source>
</evidence>
<dbReference type="InterPro" id="IPR011055">
    <property type="entry name" value="Dup_hybrid_motif"/>
</dbReference>
<keyword evidence="6" id="KW-1185">Reference proteome</keyword>
<dbReference type="AlphaFoldDB" id="A0A7C9HPJ0"/>
<dbReference type="InterPro" id="IPR050570">
    <property type="entry name" value="Cell_wall_metabolism_enzyme"/>
</dbReference>
<dbReference type="PANTHER" id="PTHR21666:SF289">
    <property type="entry name" value="L-ALA--D-GLU ENDOPEPTIDASE"/>
    <property type="match status" value="1"/>
</dbReference>
<proteinExistence type="predicted"/>